<evidence type="ECO:0000256" key="1">
    <source>
        <dbReference type="ARBA" id="ARBA00023157"/>
    </source>
</evidence>
<reference evidence="4" key="2">
    <citation type="submission" date="2014-03" db="EMBL/GenBank/DDBJ databases">
        <title>The whipworm genome and dual-species transcriptomics of an intimate host-pathogen interaction.</title>
        <authorList>
            <person name="Foth B.J."/>
            <person name="Tsai I.J."/>
            <person name="Reid A.J."/>
            <person name="Bancroft A.J."/>
            <person name="Nichol S."/>
            <person name="Tracey A."/>
            <person name="Holroyd N."/>
            <person name="Cotton J.A."/>
            <person name="Stanley E.J."/>
            <person name="Zarowiecki M."/>
            <person name="Liu J.Z."/>
            <person name="Huckvale T."/>
            <person name="Cooper P.J."/>
            <person name="Grencis R.K."/>
            <person name="Berriman M."/>
        </authorList>
    </citation>
    <scope>NUCLEOTIDE SEQUENCE [LARGE SCALE GENOMIC DNA]</scope>
</reference>
<feature type="disulfide bond" evidence="2">
    <location>
        <begin position="228"/>
        <end position="246"/>
    </location>
</feature>
<dbReference type="PROSITE" id="PS01209">
    <property type="entry name" value="LDLRA_1"/>
    <property type="match status" value="1"/>
</dbReference>
<dbReference type="InterPro" id="IPR009003">
    <property type="entry name" value="Peptidase_S1_PA"/>
</dbReference>
<evidence type="ECO:0000313" key="5">
    <source>
        <dbReference type="Proteomes" id="UP000030665"/>
    </source>
</evidence>
<dbReference type="CDD" id="cd00112">
    <property type="entry name" value="LDLa"/>
    <property type="match status" value="1"/>
</dbReference>
<dbReference type="Proteomes" id="UP000030665">
    <property type="component" value="Unassembled WGS sequence"/>
</dbReference>
<dbReference type="PROSITE" id="PS50240">
    <property type="entry name" value="TRYPSIN_DOM"/>
    <property type="match status" value="1"/>
</dbReference>
<dbReference type="Gene3D" id="2.40.10.10">
    <property type="entry name" value="Trypsin-like serine proteases"/>
    <property type="match status" value="2"/>
</dbReference>
<dbReference type="PANTHER" id="PTHR24252:SF7">
    <property type="entry name" value="HYALIN"/>
    <property type="match status" value="1"/>
</dbReference>
<feature type="domain" description="Peptidase S1" evidence="3">
    <location>
        <begin position="1"/>
        <end position="209"/>
    </location>
</feature>
<dbReference type="SUPFAM" id="SSF50494">
    <property type="entry name" value="Trypsin-like serine proteases"/>
    <property type="match status" value="1"/>
</dbReference>
<feature type="disulfide bond" evidence="2">
    <location>
        <begin position="221"/>
        <end position="233"/>
    </location>
</feature>
<gene>
    <name evidence="4" type="ORF">TTRE_0000055301</name>
</gene>
<dbReference type="InterPro" id="IPR036055">
    <property type="entry name" value="LDL_receptor-like_sf"/>
</dbReference>
<dbReference type="Gene3D" id="4.10.400.10">
    <property type="entry name" value="Low-density Lipoprotein Receptor"/>
    <property type="match status" value="1"/>
</dbReference>
<protein>
    <submittedName>
        <fullName evidence="4">Trypsin and Ldl recept a domain containing protei n</fullName>
    </submittedName>
</protein>
<evidence type="ECO:0000313" key="4">
    <source>
        <dbReference type="EMBL" id="CDW52294.1"/>
    </source>
</evidence>
<dbReference type="GO" id="GO:0004252">
    <property type="term" value="F:serine-type endopeptidase activity"/>
    <property type="evidence" value="ECO:0007669"/>
    <property type="project" value="InterPro"/>
</dbReference>
<dbReference type="STRING" id="36087.A0A077YX20"/>
<dbReference type="SMART" id="SM00020">
    <property type="entry name" value="Tryp_SPc"/>
    <property type="match status" value="1"/>
</dbReference>
<dbReference type="SMART" id="SM00192">
    <property type="entry name" value="LDLa"/>
    <property type="match status" value="1"/>
</dbReference>
<evidence type="ECO:0000256" key="2">
    <source>
        <dbReference type="PROSITE-ProRule" id="PRU00124"/>
    </source>
</evidence>
<dbReference type="InterPro" id="IPR002172">
    <property type="entry name" value="LDrepeatLR_classA_rpt"/>
</dbReference>
<dbReference type="EMBL" id="HG805819">
    <property type="protein sequence ID" value="CDW52294.1"/>
    <property type="molecule type" value="Genomic_DNA"/>
</dbReference>
<comment type="caution">
    <text evidence="2">Lacks conserved residue(s) required for the propagation of feature annotation.</text>
</comment>
<keyword evidence="5" id="KW-1185">Reference proteome</keyword>
<organism evidence="4 5">
    <name type="scientific">Trichuris trichiura</name>
    <name type="common">Whipworm</name>
    <name type="synonym">Trichocephalus trichiurus</name>
    <dbReference type="NCBI Taxonomy" id="36087"/>
    <lineage>
        <taxon>Eukaryota</taxon>
        <taxon>Metazoa</taxon>
        <taxon>Ecdysozoa</taxon>
        <taxon>Nematoda</taxon>
        <taxon>Enoplea</taxon>
        <taxon>Dorylaimia</taxon>
        <taxon>Trichinellida</taxon>
        <taxon>Trichuridae</taxon>
        <taxon>Trichuris</taxon>
    </lineage>
</organism>
<sequence>MGCTTANLFRTNEKTLTVRVSVQRNSSLSPYDQFSPVSHQLKHSMYVGRPGGTNDIALLRLAIPLKSTPMAQPICFESLDTTAEDIWSAKEKTTSTFTLGMGRLRRKRIAADYPDLAEITITNSSSCRQHRIVRLERLNIGTEQFCAFQQPDTYRCQGESGSPVLKKHSDNLWHLIGLTSKPHSCLSVKYPSIYINITHYTKWIEHAADVLHAEKPYMRRCDNGMFACLLGDCIDASAVCDGVRNCAFGEDEKCEKTLTKDEVTFKVKRSSQLA</sequence>
<keyword evidence="1 2" id="KW-1015">Disulfide bond</keyword>
<evidence type="ECO:0000259" key="3">
    <source>
        <dbReference type="PROSITE" id="PS50240"/>
    </source>
</evidence>
<dbReference type="AlphaFoldDB" id="A0A077YX20"/>
<proteinExistence type="predicted"/>
<dbReference type="InterPro" id="IPR043504">
    <property type="entry name" value="Peptidase_S1_PA_chymotrypsin"/>
</dbReference>
<dbReference type="InterPro" id="IPR023415">
    <property type="entry name" value="LDLR_class-A_CS"/>
</dbReference>
<dbReference type="Pfam" id="PF00089">
    <property type="entry name" value="Trypsin"/>
    <property type="match status" value="1"/>
</dbReference>
<dbReference type="SUPFAM" id="SSF57424">
    <property type="entry name" value="LDL receptor-like module"/>
    <property type="match status" value="1"/>
</dbReference>
<dbReference type="OrthoDB" id="7726766at2759"/>
<dbReference type="PROSITE" id="PS50068">
    <property type="entry name" value="LDLRA_2"/>
    <property type="match status" value="1"/>
</dbReference>
<dbReference type="InterPro" id="IPR001254">
    <property type="entry name" value="Trypsin_dom"/>
</dbReference>
<accession>A0A077YX20</accession>
<name>A0A077YX20_TRITR</name>
<reference evidence="4" key="1">
    <citation type="submission" date="2014-01" db="EMBL/GenBank/DDBJ databases">
        <authorList>
            <person name="Aslett M."/>
        </authorList>
    </citation>
    <scope>NUCLEOTIDE SEQUENCE</scope>
</reference>
<dbReference type="PANTHER" id="PTHR24252">
    <property type="entry name" value="ACROSIN-RELATED"/>
    <property type="match status" value="1"/>
</dbReference>
<dbReference type="GO" id="GO:0006508">
    <property type="term" value="P:proteolysis"/>
    <property type="evidence" value="ECO:0007669"/>
    <property type="project" value="InterPro"/>
</dbReference>